<name>A0A0V0QWH9_PSEPJ</name>
<dbReference type="InParanoid" id="A0A0V0QWH9"/>
<evidence type="ECO:0000313" key="2">
    <source>
        <dbReference type="EMBL" id="KRX06548.1"/>
    </source>
</evidence>
<proteinExistence type="predicted"/>
<feature type="compositionally biased region" description="Low complexity" evidence="1">
    <location>
        <begin position="226"/>
        <end position="246"/>
    </location>
</feature>
<protein>
    <submittedName>
        <fullName evidence="2">Uncharacterized protein</fullName>
    </submittedName>
</protein>
<accession>A0A0V0QWH9</accession>
<evidence type="ECO:0000256" key="1">
    <source>
        <dbReference type="SAM" id="MobiDB-lite"/>
    </source>
</evidence>
<organism evidence="2 3">
    <name type="scientific">Pseudocohnilembus persalinus</name>
    <name type="common">Ciliate</name>
    <dbReference type="NCBI Taxonomy" id="266149"/>
    <lineage>
        <taxon>Eukaryota</taxon>
        <taxon>Sar</taxon>
        <taxon>Alveolata</taxon>
        <taxon>Ciliophora</taxon>
        <taxon>Intramacronucleata</taxon>
        <taxon>Oligohymenophorea</taxon>
        <taxon>Scuticociliatia</taxon>
        <taxon>Philasterida</taxon>
        <taxon>Pseudocohnilembidae</taxon>
        <taxon>Pseudocohnilembus</taxon>
    </lineage>
</organism>
<gene>
    <name evidence="2" type="ORF">PPERSA_10406</name>
</gene>
<reference evidence="2 3" key="1">
    <citation type="journal article" date="2015" name="Sci. Rep.">
        <title>Genome of the facultative scuticociliatosis pathogen Pseudocohnilembus persalinus provides insight into its virulence through horizontal gene transfer.</title>
        <authorList>
            <person name="Xiong J."/>
            <person name="Wang G."/>
            <person name="Cheng J."/>
            <person name="Tian M."/>
            <person name="Pan X."/>
            <person name="Warren A."/>
            <person name="Jiang C."/>
            <person name="Yuan D."/>
            <person name="Miao W."/>
        </authorList>
    </citation>
    <scope>NUCLEOTIDE SEQUENCE [LARGE SCALE GENOMIC DNA]</scope>
    <source>
        <strain evidence="2">36N120E</strain>
    </source>
</reference>
<dbReference type="AlphaFoldDB" id="A0A0V0QWH9"/>
<dbReference type="EMBL" id="LDAU01000095">
    <property type="protein sequence ID" value="KRX06548.1"/>
    <property type="molecule type" value="Genomic_DNA"/>
</dbReference>
<feature type="region of interest" description="Disordered" evidence="1">
    <location>
        <begin position="223"/>
        <end position="255"/>
    </location>
</feature>
<keyword evidence="3" id="KW-1185">Reference proteome</keyword>
<dbReference type="Proteomes" id="UP000054937">
    <property type="component" value="Unassembled WGS sequence"/>
</dbReference>
<feature type="compositionally biased region" description="Polar residues" evidence="1">
    <location>
        <begin position="65"/>
        <end position="78"/>
    </location>
</feature>
<evidence type="ECO:0000313" key="3">
    <source>
        <dbReference type="Proteomes" id="UP000054937"/>
    </source>
</evidence>
<comment type="caution">
    <text evidence="2">The sequence shown here is derived from an EMBL/GenBank/DDBJ whole genome shotgun (WGS) entry which is preliminary data.</text>
</comment>
<feature type="region of interest" description="Disordered" evidence="1">
    <location>
        <begin position="64"/>
        <end position="88"/>
    </location>
</feature>
<sequence>MAQKIPVPNYRAQGSGRDTYVNGNFGPEIFNVAPSKTTYLGKNVFAQKNSHWNTSVKTPFAHQKNPFSNYNSSKSNKQTHYRSDGQGRDQYIISNNGGLYNSYTDNQTRKHFISKLRTQDNFYPQNTTRGSNFGSTVQSFRKSSQHFHDQQTLIQKLNATSTLETKYKNLNNVKKVPVDITFLADSKTRSQTLQNNSSNSQFSSNKSPIYSKQATQQYKFTQENISQNQKQKQNQKNKNSQKQSQSLEKTSPSQYKTLMYNQNYTTESYLNQFRPYAPRKTSLQQFTNNYNNLVKTQELHELQKQNQLNFQKKTLQIQKTTENFNDNNNNFNCNNKFSRARAQSSNLQLQNNCNFSNKSKQTYPYGFQTLFVNTKNKQIKYKTIEEAQKASDHQ</sequence>